<comment type="caution">
    <text evidence="2">The sequence shown here is derived from an EMBL/GenBank/DDBJ whole genome shotgun (WGS) entry which is preliminary data.</text>
</comment>
<evidence type="ECO:0000313" key="2">
    <source>
        <dbReference type="EMBL" id="MDT0300738.1"/>
    </source>
</evidence>
<feature type="compositionally biased region" description="Low complexity" evidence="1">
    <location>
        <begin position="101"/>
        <end position="116"/>
    </location>
</feature>
<feature type="region of interest" description="Disordered" evidence="1">
    <location>
        <begin position="1"/>
        <end position="213"/>
    </location>
</feature>
<keyword evidence="3" id="KW-1185">Reference proteome</keyword>
<dbReference type="RefSeq" id="WP_311543162.1">
    <property type="nucleotide sequence ID" value="NZ_JAVREK010000001.1"/>
</dbReference>
<dbReference type="EMBL" id="JAVREK010000001">
    <property type="protein sequence ID" value="MDT0300738.1"/>
    <property type="molecule type" value="Genomic_DNA"/>
</dbReference>
<organism evidence="2 3">
    <name type="scientific">Streptomonospora wellingtoniae</name>
    <dbReference type="NCBI Taxonomy" id="3075544"/>
    <lineage>
        <taxon>Bacteria</taxon>
        <taxon>Bacillati</taxon>
        <taxon>Actinomycetota</taxon>
        <taxon>Actinomycetes</taxon>
        <taxon>Streptosporangiales</taxon>
        <taxon>Nocardiopsidaceae</taxon>
        <taxon>Streptomonospora</taxon>
    </lineage>
</organism>
<protein>
    <submittedName>
        <fullName evidence="2">Uncharacterized protein</fullName>
    </submittedName>
</protein>
<feature type="compositionally biased region" description="Low complexity" evidence="1">
    <location>
        <begin position="147"/>
        <end position="167"/>
    </location>
</feature>
<accession>A0ABU2KNC1</accession>
<evidence type="ECO:0000313" key="3">
    <source>
        <dbReference type="Proteomes" id="UP001183226"/>
    </source>
</evidence>
<feature type="compositionally biased region" description="Basic and acidic residues" evidence="1">
    <location>
        <begin position="1"/>
        <end position="24"/>
    </location>
</feature>
<proteinExistence type="predicted"/>
<gene>
    <name evidence="2" type="ORF">RM446_01255</name>
</gene>
<dbReference type="Proteomes" id="UP001183226">
    <property type="component" value="Unassembled WGS sequence"/>
</dbReference>
<feature type="compositionally biased region" description="Low complexity" evidence="1">
    <location>
        <begin position="49"/>
        <end position="62"/>
    </location>
</feature>
<evidence type="ECO:0000256" key="1">
    <source>
        <dbReference type="SAM" id="MobiDB-lite"/>
    </source>
</evidence>
<sequence length="279" mass="27878">MDNPLKRKNEAAADPGAERGRREPGSSGTAATGAGTGSDAGPEGDRGQARAAGDSAARSGGDTRTGAPAGAQPSSAKGEGGGSASAGHPPKSPATAFVGVRAGSAARRRQGAAPSPTAETAGSGGDPGRPPAAPAEGATPAAPKPAEPGASGAPAPAGSAASDAVPSQSARPSAGGRPSRDGSGTGERGAELFSAEEADRLQQRWRDAQSDFVDDPRTAVGAADELVGEVLRTLQERLSAHKRVLEGRWAEGAEPDTEDLRTTMRSYRAFFRQVLRAED</sequence>
<reference evidence="3" key="1">
    <citation type="submission" date="2023-07" db="EMBL/GenBank/DDBJ databases">
        <title>30 novel species of actinomycetes from the DSMZ collection.</title>
        <authorList>
            <person name="Nouioui I."/>
        </authorList>
    </citation>
    <scope>NUCLEOTIDE SEQUENCE [LARGE SCALE GENOMIC DNA]</scope>
    <source>
        <strain evidence="3">DSM 45055</strain>
    </source>
</reference>
<name>A0ABU2KNC1_9ACTN</name>
<feature type="compositionally biased region" description="Basic and acidic residues" evidence="1">
    <location>
        <begin position="197"/>
        <end position="213"/>
    </location>
</feature>